<evidence type="ECO:0000256" key="1">
    <source>
        <dbReference type="ARBA" id="ARBA00000900"/>
    </source>
</evidence>
<keyword evidence="6 15" id="KW-0812">Transmembrane</keyword>
<dbReference type="OMA" id="CHRHREN"/>
<evidence type="ECO:0000256" key="10">
    <source>
        <dbReference type="ARBA" id="ARBA00022833"/>
    </source>
</evidence>
<evidence type="ECO:0000256" key="14">
    <source>
        <dbReference type="PROSITE-ProRule" id="PRU00175"/>
    </source>
</evidence>
<dbReference type="GO" id="GO:0016020">
    <property type="term" value="C:membrane"/>
    <property type="evidence" value="ECO:0007669"/>
    <property type="project" value="UniProtKB-SubCell"/>
</dbReference>
<evidence type="ECO:0000256" key="15">
    <source>
        <dbReference type="SAM" id="Phobius"/>
    </source>
</evidence>
<dbReference type="InterPro" id="IPR013083">
    <property type="entry name" value="Znf_RING/FYVE/PHD"/>
</dbReference>
<comment type="catalytic activity">
    <reaction evidence="1">
        <text>S-ubiquitinyl-[E2 ubiquitin-conjugating enzyme]-L-cysteine + [acceptor protein]-L-lysine = [E2 ubiquitin-conjugating enzyme]-L-cysteine + N(6)-ubiquitinyl-[acceptor protein]-L-lysine.</text>
        <dbReference type="EC" id="2.3.2.27"/>
    </reaction>
</comment>
<feature type="transmembrane region" description="Helical" evidence="15">
    <location>
        <begin position="59"/>
        <end position="79"/>
    </location>
</feature>
<dbReference type="GO" id="GO:0016567">
    <property type="term" value="P:protein ubiquitination"/>
    <property type="evidence" value="ECO:0007669"/>
    <property type="project" value="UniProtKB-UniPathway"/>
</dbReference>
<organism evidence="17 18">
    <name type="scientific">Arabis alpina</name>
    <name type="common">Alpine rock-cress</name>
    <dbReference type="NCBI Taxonomy" id="50452"/>
    <lineage>
        <taxon>Eukaryota</taxon>
        <taxon>Viridiplantae</taxon>
        <taxon>Streptophyta</taxon>
        <taxon>Embryophyta</taxon>
        <taxon>Tracheophyta</taxon>
        <taxon>Spermatophyta</taxon>
        <taxon>Magnoliopsida</taxon>
        <taxon>eudicotyledons</taxon>
        <taxon>Gunneridae</taxon>
        <taxon>Pentapetalae</taxon>
        <taxon>rosids</taxon>
        <taxon>malvids</taxon>
        <taxon>Brassicales</taxon>
        <taxon>Brassicaceae</taxon>
        <taxon>Arabideae</taxon>
        <taxon>Arabis</taxon>
    </lineage>
</organism>
<sequence>MSSMPNPNPWAPYNSYTDCSQGVCNIYCPQWCYLILPPPPPSLLDEDDSSSSSSNSSPLLIALIGILATAFILVSYYTLISKYCHRHRENSSCHDGFFSSRQGNSTGDGLNESLIKSMTVYKYRKGDGLVDCSDCSVCLSEFEENESLRLLPKCNHAFHLPCIDTWFKSHSNCPLCRAFVNPTTTDSVDNRSHTSIVNQIATESGDSVVVITDQDMGREQGERKDDGDLQTIRRSVSLNSGTVVVSIAYVLREMEDDERDGESSGEGRELNMAMGRQRRIREAEEYRVFWQLH</sequence>
<dbReference type="InterPro" id="IPR044600">
    <property type="entry name" value="ATL1/ATL16-like"/>
</dbReference>
<evidence type="ECO:0000256" key="13">
    <source>
        <dbReference type="ARBA" id="ARBA00024209"/>
    </source>
</evidence>
<reference evidence="18" key="1">
    <citation type="journal article" date="2015" name="Nat. Plants">
        <title>Genome expansion of Arabis alpina linked with retrotransposition and reduced symmetric DNA methylation.</title>
        <authorList>
            <person name="Willing E.M."/>
            <person name="Rawat V."/>
            <person name="Mandakova T."/>
            <person name="Maumus F."/>
            <person name="James G.V."/>
            <person name="Nordstroem K.J."/>
            <person name="Becker C."/>
            <person name="Warthmann N."/>
            <person name="Chica C."/>
            <person name="Szarzynska B."/>
            <person name="Zytnicki M."/>
            <person name="Albani M.C."/>
            <person name="Kiefer C."/>
            <person name="Bergonzi S."/>
            <person name="Castaings L."/>
            <person name="Mateos J.L."/>
            <person name="Berns M.C."/>
            <person name="Bujdoso N."/>
            <person name="Piofczyk T."/>
            <person name="de Lorenzo L."/>
            <person name="Barrero-Sicilia C."/>
            <person name="Mateos I."/>
            <person name="Piednoel M."/>
            <person name="Hagmann J."/>
            <person name="Chen-Min-Tao R."/>
            <person name="Iglesias-Fernandez R."/>
            <person name="Schuster S.C."/>
            <person name="Alonso-Blanco C."/>
            <person name="Roudier F."/>
            <person name="Carbonero P."/>
            <person name="Paz-Ares J."/>
            <person name="Davis S.J."/>
            <person name="Pecinka A."/>
            <person name="Quesneville H."/>
            <person name="Colot V."/>
            <person name="Lysak M.A."/>
            <person name="Weigel D."/>
            <person name="Coupland G."/>
            <person name="Schneeberger K."/>
        </authorList>
    </citation>
    <scope>NUCLEOTIDE SEQUENCE [LARGE SCALE GENOMIC DNA]</scope>
    <source>
        <strain evidence="18">cv. Pajares</strain>
    </source>
</reference>
<proteinExistence type="inferred from homology"/>
<evidence type="ECO:0000256" key="2">
    <source>
        <dbReference type="ARBA" id="ARBA00004167"/>
    </source>
</evidence>
<accession>A0A087G7Y6</accession>
<dbReference type="Proteomes" id="UP000029120">
    <property type="component" value="Chromosome 8"/>
</dbReference>
<evidence type="ECO:0000256" key="11">
    <source>
        <dbReference type="ARBA" id="ARBA00022989"/>
    </source>
</evidence>
<evidence type="ECO:0000256" key="12">
    <source>
        <dbReference type="ARBA" id="ARBA00023136"/>
    </source>
</evidence>
<dbReference type="Gramene" id="KFK25988">
    <property type="protein sequence ID" value="KFK25988"/>
    <property type="gene ID" value="AALP_AA8G188400"/>
</dbReference>
<dbReference type="SMART" id="SM00184">
    <property type="entry name" value="RING"/>
    <property type="match status" value="1"/>
</dbReference>
<feature type="domain" description="RING-type" evidence="16">
    <location>
        <begin position="135"/>
        <end position="177"/>
    </location>
</feature>
<dbReference type="PANTHER" id="PTHR46913">
    <property type="entry name" value="RING-H2 FINGER PROTEIN ATL16"/>
    <property type="match status" value="1"/>
</dbReference>
<evidence type="ECO:0000256" key="5">
    <source>
        <dbReference type="ARBA" id="ARBA00022679"/>
    </source>
</evidence>
<comment type="subcellular location">
    <subcellularLocation>
        <location evidence="2">Membrane</location>
        <topology evidence="2">Single-pass membrane protein</topology>
    </subcellularLocation>
</comment>
<evidence type="ECO:0000259" key="16">
    <source>
        <dbReference type="PROSITE" id="PS50089"/>
    </source>
</evidence>
<comment type="similarity">
    <text evidence="13">Belongs to the RING-type zinc finger family. ATL subfamily.</text>
</comment>
<dbReference type="SUPFAM" id="SSF57850">
    <property type="entry name" value="RING/U-box"/>
    <property type="match status" value="1"/>
</dbReference>
<keyword evidence="8 14" id="KW-0863">Zinc-finger</keyword>
<dbReference type="FunFam" id="3.30.40.10:FF:000233">
    <property type="entry name" value="RING-H2 finger protein ATL54"/>
    <property type="match status" value="1"/>
</dbReference>
<evidence type="ECO:0000256" key="9">
    <source>
        <dbReference type="ARBA" id="ARBA00022786"/>
    </source>
</evidence>
<keyword evidence="12 15" id="KW-0472">Membrane</keyword>
<comment type="pathway">
    <text evidence="3">Protein modification; protein ubiquitination.</text>
</comment>
<protein>
    <recommendedName>
        <fullName evidence="4">RING-type E3 ubiquitin transferase</fullName>
        <ecNumber evidence="4">2.3.2.27</ecNumber>
    </recommendedName>
</protein>
<gene>
    <name evidence="17" type="ordered locus">AALP_Aa8g188400</name>
</gene>
<dbReference type="EC" id="2.3.2.27" evidence="4"/>
<keyword evidence="10" id="KW-0862">Zinc</keyword>
<dbReference type="CDD" id="cd16461">
    <property type="entry name" value="RING-H2_EL5-like"/>
    <property type="match status" value="1"/>
</dbReference>
<evidence type="ECO:0000313" key="17">
    <source>
        <dbReference type="EMBL" id="KFK25988.1"/>
    </source>
</evidence>
<dbReference type="AlphaFoldDB" id="A0A087G7Y6"/>
<dbReference type="Pfam" id="PF13639">
    <property type="entry name" value="zf-RING_2"/>
    <property type="match status" value="1"/>
</dbReference>
<evidence type="ECO:0000256" key="7">
    <source>
        <dbReference type="ARBA" id="ARBA00022723"/>
    </source>
</evidence>
<dbReference type="PANTHER" id="PTHR46913:SF22">
    <property type="entry name" value="RING-TYPE E3 UBIQUITIN TRANSFERASE"/>
    <property type="match status" value="1"/>
</dbReference>
<keyword evidence="11 15" id="KW-1133">Transmembrane helix</keyword>
<keyword evidence="5" id="KW-0808">Transferase</keyword>
<dbReference type="GO" id="GO:0008270">
    <property type="term" value="F:zinc ion binding"/>
    <property type="evidence" value="ECO:0007669"/>
    <property type="project" value="UniProtKB-KW"/>
</dbReference>
<dbReference type="Gene3D" id="3.30.40.10">
    <property type="entry name" value="Zinc/RING finger domain, C3HC4 (zinc finger)"/>
    <property type="match status" value="1"/>
</dbReference>
<evidence type="ECO:0000256" key="8">
    <source>
        <dbReference type="ARBA" id="ARBA00022771"/>
    </source>
</evidence>
<dbReference type="InterPro" id="IPR001841">
    <property type="entry name" value="Znf_RING"/>
</dbReference>
<dbReference type="PROSITE" id="PS50089">
    <property type="entry name" value="ZF_RING_2"/>
    <property type="match status" value="1"/>
</dbReference>
<dbReference type="UniPathway" id="UPA00143"/>
<dbReference type="eggNOG" id="KOG0800">
    <property type="taxonomic scope" value="Eukaryota"/>
</dbReference>
<evidence type="ECO:0000313" key="18">
    <source>
        <dbReference type="Proteomes" id="UP000029120"/>
    </source>
</evidence>
<keyword evidence="7" id="KW-0479">Metal-binding</keyword>
<name>A0A087G7Y6_ARAAL</name>
<dbReference type="EMBL" id="CM002876">
    <property type="protein sequence ID" value="KFK25988.1"/>
    <property type="molecule type" value="Genomic_DNA"/>
</dbReference>
<evidence type="ECO:0000256" key="3">
    <source>
        <dbReference type="ARBA" id="ARBA00004906"/>
    </source>
</evidence>
<keyword evidence="18" id="KW-1185">Reference proteome</keyword>
<evidence type="ECO:0000256" key="6">
    <source>
        <dbReference type="ARBA" id="ARBA00022692"/>
    </source>
</evidence>
<dbReference type="OrthoDB" id="9984778at2759"/>
<keyword evidence="9" id="KW-0833">Ubl conjugation pathway</keyword>
<evidence type="ECO:0000256" key="4">
    <source>
        <dbReference type="ARBA" id="ARBA00012483"/>
    </source>
</evidence>
<dbReference type="GO" id="GO:0061630">
    <property type="term" value="F:ubiquitin protein ligase activity"/>
    <property type="evidence" value="ECO:0007669"/>
    <property type="project" value="UniProtKB-EC"/>
</dbReference>